<dbReference type="Gene3D" id="1.10.3450.10">
    <property type="entry name" value="TTHA0068-like"/>
    <property type="match status" value="1"/>
</dbReference>
<organism evidence="1 2">
    <name type="scientific">Psychrobacillus soli</name>
    <dbReference type="NCBI Taxonomy" id="1543965"/>
    <lineage>
        <taxon>Bacteria</taxon>
        <taxon>Bacillati</taxon>
        <taxon>Bacillota</taxon>
        <taxon>Bacilli</taxon>
        <taxon>Bacillales</taxon>
        <taxon>Bacillaceae</taxon>
        <taxon>Psychrobacillus</taxon>
    </lineage>
</organism>
<dbReference type="EMBL" id="VDGG01000048">
    <property type="protein sequence ID" value="TQR08032.1"/>
    <property type="molecule type" value="Genomic_DNA"/>
</dbReference>
<dbReference type="InterPro" id="IPR005500">
    <property type="entry name" value="DUF309"/>
</dbReference>
<dbReference type="Pfam" id="PF03745">
    <property type="entry name" value="DUF309"/>
    <property type="match status" value="1"/>
</dbReference>
<dbReference type="InterPro" id="IPR023203">
    <property type="entry name" value="TTHA0068_sf"/>
</dbReference>
<dbReference type="RefSeq" id="WP_142608646.1">
    <property type="nucleotide sequence ID" value="NZ_VDGG01000048.1"/>
</dbReference>
<gene>
    <name evidence="1" type="ORF">FG383_17280</name>
</gene>
<comment type="caution">
    <text evidence="1">The sequence shown here is derived from an EMBL/GenBank/DDBJ whole genome shotgun (WGS) entry which is preliminary data.</text>
</comment>
<keyword evidence="2" id="KW-1185">Reference proteome</keyword>
<name>A0A544SS57_9BACI</name>
<accession>A0A544SS57</accession>
<evidence type="ECO:0000313" key="2">
    <source>
        <dbReference type="Proteomes" id="UP000318937"/>
    </source>
</evidence>
<proteinExistence type="predicted"/>
<evidence type="ECO:0000313" key="1">
    <source>
        <dbReference type="EMBL" id="TQR08032.1"/>
    </source>
</evidence>
<dbReference type="SUPFAM" id="SSF140663">
    <property type="entry name" value="TTHA0068-like"/>
    <property type="match status" value="1"/>
</dbReference>
<dbReference type="Proteomes" id="UP000318937">
    <property type="component" value="Unassembled WGS sequence"/>
</dbReference>
<reference evidence="1 2" key="1">
    <citation type="submission" date="2019-05" db="EMBL/GenBank/DDBJ databases">
        <title>Psychrobacillus vulpis sp. nov., a new species isolated from feces of a red fox that inhabits in The Tablas de Daimiel Natural Park, Albacete, Spain.</title>
        <authorList>
            <person name="Rodriguez M."/>
            <person name="Reina J.C."/>
            <person name="Bejar V."/>
            <person name="Llamas I."/>
        </authorList>
    </citation>
    <scope>NUCLEOTIDE SEQUENCE [LARGE SCALE GENOMIC DNA]</scope>
    <source>
        <strain evidence="1 2">NHI-2</strain>
    </source>
</reference>
<dbReference type="AlphaFoldDB" id="A0A544SS57"/>
<protein>
    <submittedName>
        <fullName evidence="1">DUF309 domain-containing protein</fullName>
    </submittedName>
</protein>
<sequence>MIALHPTFHPNFVQFLKEFNDTHDYFECHELLEDYWKEVSPAGKDHPLTAFILLSTSMYHWRRGNFTGAIKTMIGSMRRLEETFPSAYYETIDYDKLMQDATHSINLMNEKKIFQQFKIELMNDQLQRLVSALEIPSSSDLHFLTHKHMLRDRSEILIERERQKKRRDDLK</sequence>
<dbReference type="OrthoDB" id="165483at2"/>